<dbReference type="EMBL" id="BK032859">
    <property type="protein sequence ID" value="DAF64372.1"/>
    <property type="molecule type" value="Genomic_DNA"/>
</dbReference>
<dbReference type="Pfam" id="PF08346">
    <property type="entry name" value="AntA"/>
    <property type="match status" value="1"/>
</dbReference>
<organism evidence="3">
    <name type="scientific">Siphoviridae sp. ct9UA16</name>
    <dbReference type="NCBI Taxonomy" id="2827793"/>
    <lineage>
        <taxon>Viruses</taxon>
        <taxon>Duplodnaviria</taxon>
        <taxon>Heunggongvirae</taxon>
        <taxon>Uroviricota</taxon>
        <taxon>Caudoviricetes</taxon>
    </lineage>
</organism>
<name>A0A8S5TM28_9CAUD</name>
<evidence type="ECO:0000259" key="2">
    <source>
        <dbReference type="Pfam" id="PF08346"/>
    </source>
</evidence>
<evidence type="ECO:0000259" key="1">
    <source>
        <dbReference type="Pfam" id="PF03374"/>
    </source>
</evidence>
<feature type="domain" description="AntA/AntB antirepressor" evidence="2">
    <location>
        <begin position="16"/>
        <end position="88"/>
    </location>
</feature>
<accession>A0A8S5TM28</accession>
<dbReference type="GO" id="GO:0003677">
    <property type="term" value="F:DNA binding"/>
    <property type="evidence" value="ECO:0007669"/>
    <property type="project" value="InterPro"/>
</dbReference>
<sequence length="235" mass="27623">MNELIKINYESDRPTVLARDLHEFLEVKTAYKDWFPRMCEYGFAAGEDFNLLKNERVQIEGSRAVSRTVDDAQLTIDMAKEICMLQRNERGKQARQYFLQLERKWNSPEAVMSRALRMAEERLERFKAINANLSVQNAIMQPKAEYFDGLCDRESLTSVRETAKLLGMKQNDFVKWLIDHKYIYRDKRGRLMPYADYVDSGLFTVKETYNDKTDWTGVQMLITVKGKERFLKALS</sequence>
<proteinExistence type="predicted"/>
<evidence type="ECO:0000313" key="3">
    <source>
        <dbReference type="EMBL" id="DAF64372.1"/>
    </source>
</evidence>
<feature type="domain" description="Antirepressor protein C-terminal" evidence="1">
    <location>
        <begin position="136"/>
        <end position="234"/>
    </location>
</feature>
<dbReference type="InterPro" id="IPR013557">
    <property type="entry name" value="AntA/B_antirep"/>
</dbReference>
<dbReference type="InterPro" id="IPR005039">
    <property type="entry name" value="Ant_C"/>
</dbReference>
<reference evidence="3" key="1">
    <citation type="journal article" date="2021" name="Proc. Natl. Acad. Sci. U.S.A.">
        <title>A Catalog of Tens of Thousands of Viruses from Human Metagenomes Reveals Hidden Associations with Chronic Diseases.</title>
        <authorList>
            <person name="Tisza M.J."/>
            <person name="Buck C.B."/>
        </authorList>
    </citation>
    <scope>NUCLEOTIDE SEQUENCE</scope>
    <source>
        <strain evidence="3">Ct9UA16</strain>
    </source>
</reference>
<evidence type="ECO:0008006" key="4">
    <source>
        <dbReference type="Google" id="ProtNLM"/>
    </source>
</evidence>
<protein>
    <recommendedName>
        <fullName evidence="4">Antirepressor</fullName>
    </recommendedName>
</protein>
<dbReference type="Pfam" id="PF03374">
    <property type="entry name" value="ANT"/>
    <property type="match status" value="1"/>
</dbReference>